<name>A0A4Y1RYI9_PRUDU</name>
<reference evidence="1" key="1">
    <citation type="journal article" date="2019" name="Science">
        <title>Mutation of a bHLH transcription factor allowed almond domestication.</title>
        <authorList>
            <person name="Sanchez-Perez R."/>
            <person name="Pavan S."/>
            <person name="Mazzeo R."/>
            <person name="Moldovan C."/>
            <person name="Aiese Cigliano R."/>
            <person name="Del Cueto J."/>
            <person name="Ricciardi F."/>
            <person name="Lotti C."/>
            <person name="Ricciardi L."/>
            <person name="Dicenta F."/>
            <person name="Lopez-Marques R.L."/>
            <person name="Lindberg Moller B."/>
        </authorList>
    </citation>
    <scope>NUCLEOTIDE SEQUENCE</scope>
</reference>
<dbReference type="CDD" id="cd09272">
    <property type="entry name" value="RNase_HI_RT_Ty1"/>
    <property type="match status" value="1"/>
</dbReference>
<protein>
    <submittedName>
        <fullName evidence="1">NAD(P)-binding Rossmann-fold superfamily protein</fullName>
    </submittedName>
</protein>
<dbReference type="EMBL" id="AP019304">
    <property type="protein sequence ID" value="BBH09484.1"/>
    <property type="molecule type" value="Genomic_DNA"/>
</dbReference>
<dbReference type="PANTHER" id="PTHR11439">
    <property type="entry name" value="GAG-POL-RELATED RETROTRANSPOSON"/>
    <property type="match status" value="1"/>
</dbReference>
<dbReference type="AlphaFoldDB" id="A0A4Y1RYI9"/>
<sequence length="123" mass="14123">MRLLEDGSSKVDESVYRSLIGSLLYLTTTRPDIMYAISILSRFMQIPSQIHYRVAKRILRYLQGTIDYGIWYKPTIDPRLFGYTDSDWAGSVDDMKSTSGYAFTIRSGIFSWSSKKQENVAQS</sequence>
<dbReference type="PANTHER" id="PTHR11439:SF483">
    <property type="entry name" value="PEPTIDE SYNTHASE GLIP-LIKE, PUTATIVE (AFU_ORTHOLOGUE AFUA_3G12920)-RELATED"/>
    <property type="match status" value="1"/>
</dbReference>
<proteinExistence type="predicted"/>
<gene>
    <name evidence="1" type="ORF">Prudu_021992</name>
</gene>
<accession>A0A4Y1RYI9</accession>
<organism evidence="1">
    <name type="scientific">Prunus dulcis</name>
    <name type="common">Almond</name>
    <name type="synonym">Amygdalus dulcis</name>
    <dbReference type="NCBI Taxonomy" id="3755"/>
    <lineage>
        <taxon>Eukaryota</taxon>
        <taxon>Viridiplantae</taxon>
        <taxon>Streptophyta</taxon>
        <taxon>Embryophyta</taxon>
        <taxon>Tracheophyta</taxon>
        <taxon>Spermatophyta</taxon>
        <taxon>Magnoliopsida</taxon>
        <taxon>eudicotyledons</taxon>
        <taxon>Gunneridae</taxon>
        <taxon>Pentapetalae</taxon>
        <taxon>rosids</taxon>
        <taxon>fabids</taxon>
        <taxon>Rosales</taxon>
        <taxon>Rosaceae</taxon>
        <taxon>Amygdaloideae</taxon>
        <taxon>Amygdaleae</taxon>
        <taxon>Prunus</taxon>
    </lineage>
</organism>
<evidence type="ECO:0000313" key="1">
    <source>
        <dbReference type="EMBL" id="BBH09484.1"/>
    </source>
</evidence>